<evidence type="ECO:0000256" key="1">
    <source>
        <dbReference type="SAM" id="MobiDB-lite"/>
    </source>
</evidence>
<sequence length="721" mass="83738">MRIFELDSIINFKMRGTTRLFVVPVGIICVFLLLLSVYELRWLQNEHLTYHHEDSSVKKETSPISGPSQQKSVTNPAQRTYAVFGRDVDSGFLKHVYNVFHSFGYKRQELNSNDDWDVLWSHDYPFRKLNTAMRNLKPHQKVNHFPGTGYITNKMDLATSNIKFVPRAFKMPQQKADLLAYASKHPKKMFVQKSNDHRGIKIKQIEQLDLKQNGTFIQEFIDDPLLVDGHKFDIGVYTIITSIDPLTVYFYNGDVLFRYCPEKYYPFDPAKVDKYVVGDDYLPTWEVPSLKKFYNDNAFSMKDSFDAYLKQSGRDPSKIWSQVEEAIREVCLSKEHAIHNILVNYPSKRNFFEMMRFDFAVDNDLNVYVMEANMSPNLSCAHFPPNRLLYEQVLFNLFNLVGLASLLSKESTSSMDVLTKNVMVYEKECFSSKCNGCISPECQLCRLCLTTNQIDVLKRAYIEHNNKKDCKRAFPPSMDYAKANDTRISDDLSPENQFLFRWFKAKCLMDRRHGIIEFPAILVDSEKQTIVDEFHSYLKPAKYPKLSDFCTELTGITQETVDKSEEFPKVLTKFLKWLKKHGLDSKAKYAIVTDGPCDMGRFLLGQCNMSEIQFPYFAKKWINIRRVFSSHYKSRKLCLASMLQSFGVEFDGRLHCGLDDARNIANLLIHMIKDGVSIDINENIKENQMMDRRSNNHRRDELNIDGCSREPGNKNQLMLTP</sequence>
<dbReference type="GO" id="GO:0000175">
    <property type="term" value="F:3'-5'-RNA exonuclease activity"/>
    <property type="evidence" value="ECO:0007669"/>
    <property type="project" value="InterPro"/>
</dbReference>
<dbReference type="GO" id="GO:0003676">
    <property type="term" value="F:nucleic acid binding"/>
    <property type="evidence" value="ECO:0007669"/>
    <property type="project" value="InterPro"/>
</dbReference>
<gene>
    <name evidence="4" type="ORF">LSTR_LSTR003535</name>
</gene>
<dbReference type="InterPro" id="IPR004344">
    <property type="entry name" value="TTL/TTLL_fam"/>
</dbReference>
<evidence type="ECO:0000259" key="3">
    <source>
        <dbReference type="SMART" id="SM00479"/>
    </source>
</evidence>
<dbReference type="SMART" id="SM00479">
    <property type="entry name" value="EXOIII"/>
    <property type="match status" value="1"/>
</dbReference>
<dbReference type="SUPFAM" id="SSF56059">
    <property type="entry name" value="Glutathione synthetase ATP-binding domain-like"/>
    <property type="match status" value="1"/>
</dbReference>
<dbReference type="Proteomes" id="UP000291343">
    <property type="component" value="Unassembled WGS sequence"/>
</dbReference>
<organism evidence="4 5">
    <name type="scientific">Laodelphax striatellus</name>
    <name type="common">Small brown planthopper</name>
    <name type="synonym">Delphax striatella</name>
    <dbReference type="NCBI Taxonomy" id="195883"/>
    <lineage>
        <taxon>Eukaryota</taxon>
        <taxon>Metazoa</taxon>
        <taxon>Ecdysozoa</taxon>
        <taxon>Arthropoda</taxon>
        <taxon>Hexapoda</taxon>
        <taxon>Insecta</taxon>
        <taxon>Pterygota</taxon>
        <taxon>Neoptera</taxon>
        <taxon>Paraneoptera</taxon>
        <taxon>Hemiptera</taxon>
        <taxon>Auchenorrhyncha</taxon>
        <taxon>Fulgoroidea</taxon>
        <taxon>Delphacidae</taxon>
        <taxon>Criomorphinae</taxon>
        <taxon>Laodelphax</taxon>
    </lineage>
</organism>
<evidence type="ECO:0000256" key="2">
    <source>
        <dbReference type="SAM" id="Phobius"/>
    </source>
</evidence>
<feature type="compositionally biased region" description="Basic and acidic residues" evidence="1">
    <location>
        <begin position="689"/>
        <end position="712"/>
    </location>
</feature>
<keyword evidence="2" id="KW-0812">Transmembrane</keyword>
<dbReference type="AlphaFoldDB" id="A0A482WKR7"/>
<dbReference type="PANTHER" id="PTHR47113">
    <property type="entry name" value="LD09343P"/>
    <property type="match status" value="1"/>
</dbReference>
<dbReference type="Gene3D" id="3.30.470.20">
    <property type="entry name" value="ATP-grasp fold, B domain"/>
    <property type="match status" value="1"/>
</dbReference>
<keyword evidence="5" id="KW-1185">Reference proteome</keyword>
<dbReference type="InterPro" id="IPR036397">
    <property type="entry name" value="RNaseH_sf"/>
</dbReference>
<evidence type="ECO:0000313" key="4">
    <source>
        <dbReference type="EMBL" id="RZF34125.1"/>
    </source>
</evidence>
<feature type="compositionally biased region" description="Polar residues" evidence="1">
    <location>
        <begin position="62"/>
        <end position="76"/>
    </location>
</feature>
<keyword evidence="2" id="KW-0472">Membrane</keyword>
<dbReference type="InterPro" id="IPR012337">
    <property type="entry name" value="RNaseH-like_sf"/>
</dbReference>
<dbReference type="PANTHER" id="PTHR47113:SF1">
    <property type="entry name" value="LD09343P"/>
    <property type="match status" value="1"/>
</dbReference>
<dbReference type="InParanoid" id="A0A482WKR7"/>
<dbReference type="PROSITE" id="PS51221">
    <property type="entry name" value="TTL"/>
    <property type="match status" value="1"/>
</dbReference>
<feature type="transmembrane region" description="Helical" evidence="2">
    <location>
        <begin position="20"/>
        <end position="38"/>
    </location>
</feature>
<dbReference type="InterPro" id="IPR047201">
    <property type="entry name" value="ERI-1_3'hExo-like"/>
</dbReference>
<dbReference type="SUPFAM" id="SSF53098">
    <property type="entry name" value="Ribonuclease H-like"/>
    <property type="match status" value="1"/>
</dbReference>
<feature type="region of interest" description="Disordered" evidence="1">
    <location>
        <begin position="54"/>
        <end position="76"/>
    </location>
</feature>
<dbReference type="Pfam" id="PF03133">
    <property type="entry name" value="TTL"/>
    <property type="match status" value="1"/>
</dbReference>
<name>A0A482WKR7_LAOST</name>
<dbReference type="STRING" id="195883.A0A482WKR7"/>
<dbReference type="InterPro" id="IPR013520">
    <property type="entry name" value="Ribonucl_H"/>
</dbReference>
<dbReference type="OrthoDB" id="202825at2759"/>
<dbReference type="CDD" id="cd06133">
    <property type="entry name" value="ERI-1_3'hExo_like"/>
    <property type="match status" value="1"/>
</dbReference>
<accession>A0A482WKR7</accession>
<reference evidence="4 5" key="1">
    <citation type="journal article" date="2017" name="Gigascience">
        <title>Genome sequence of the small brown planthopper, Laodelphax striatellus.</title>
        <authorList>
            <person name="Zhu J."/>
            <person name="Jiang F."/>
            <person name="Wang X."/>
            <person name="Yang P."/>
            <person name="Bao Y."/>
            <person name="Zhao W."/>
            <person name="Wang W."/>
            <person name="Lu H."/>
            <person name="Wang Q."/>
            <person name="Cui N."/>
            <person name="Li J."/>
            <person name="Chen X."/>
            <person name="Luo L."/>
            <person name="Yu J."/>
            <person name="Kang L."/>
            <person name="Cui F."/>
        </authorList>
    </citation>
    <scope>NUCLEOTIDE SEQUENCE [LARGE SCALE GENOMIC DNA]</scope>
    <source>
        <strain evidence="4">Lst14</strain>
    </source>
</reference>
<dbReference type="Gene3D" id="3.30.420.10">
    <property type="entry name" value="Ribonuclease H-like superfamily/Ribonuclease H"/>
    <property type="match status" value="1"/>
</dbReference>
<dbReference type="SMR" id="A0A482WKR7"/>
<feature type="domain" description="Exonuclease" evidence="3">
    <location>
        <begin position="507"/>
        <end position="677"/>
    </location>
</feature>
<protein>
    <recommendedName>
        <fullName evidence="3">Exonuclease domain-containing protein</fullName>
    </recommendedName>
</protein>
<feature type="region of interest" description="Disordered" evidence="1">
    <location>
        <begin position="689"/>
        <end position="721"/>
    </location>
</feature>
<comment type="caution">
    <text evidence="4">The sequence shown here is derived from an EMBL/GenBank/DDBJ whole genome shotgun (WGS) entry which is preliminary data.</text>
</comment>
<evidence type="ECO:0000313" key="5">
    <source>
        <dbReference type="Proteomes" id="UP000291343"/>
    </source>
</evidence>
<keyword evidence="2" id="KW-1133">Transmembrane helix</keyword>
<dbReference type="Pfam" id="PF00929">
    <property type="entry name" value="RNase_T"/>
    <property type="match status" value="1"/>
</dbReference>
<proteinExistence type="predicted"/>
<dbReference type="EMBL" id="QKKF02032524">
    <property type="protein sequence ID" value="RZF34125.1"/>
    <property type="molecule type" value="Genomic_DNA"/>
</dbReference>
<dbReference type="InterPro" id="IPR053317">
    <property type="entry name" value="Tubulin_polyglutamylase"/>
</dbReference>